<proteinExistence type="predicted"/>
<accession>A0ACB8E408</accession>
<dbReference type="EMBL" id="CM023470">
    <property type="protein sequence ID" value="KAH7981363.1"/>
    <property type="molecule type" value="Genomic_DNA"/>
</dbReference>
<gene>
    <name evidence="1" type="ORF">HPB49_023372</name>
</gene>
<comment type="caution">
    <text evidence="1">The sequence shown here is derived from an EMBL/GenBank/DDBJ whole genome shotgun (WGS) entry which is preliminary data.</text>
</comment>
<keyword evidence="2" id="KW-1185">Reference proteome</keyword>
<sequence>MVTSANLSDHKPSHFVDKMVKQSSNQGMQLLYAELCRVDVALVASRHHKSRGLGDNTVALPIVIERQRERRFRRQVVTVEAGVHNPRDTRRRMKRLFQQQGTSMGDKYRGLSFPPPNRPDVFRASSSTTTTTKATSRESGVRLGSLFSSTWRPANDSDHFRPFRTLVICYATDALSIARNARLRAPAQRAAAFHATPAADAARFHQPPPKPFVTIQAADMAYQVEGVSITPAELEADSRWIRGVKAHRAAAAHQAIASTPPASPPSKTPTPPPAITPSTTTLRRHAPLPRLPAEDFKIVFRPGGGLDLRTTTNGALLQILCTLATIDYATARTADRVRINPYNNSLTISTPSEPRARLYLRVSELRLGPTSYPLRAYMAAPDNALRGIIYNAVDSQTQDEIVQDLQAMNVNTPYAIADARQMGRSQSILITFVGTTTLPSAIVFNCGIYRCHPFRPKAEACTNCWAPGHRADVCTKPKSTLCHRCGQAHKAVEPPTCVPCCILCRGAHVTGSRPCKLRFDRNGPSSPPATSSKPQPPPPAPPTGPIHKTSRPSRRRSPSRGARSASRHRSVSFPPLPRSEASTAPTTTSPVSWKSQPHTSDPQTTALKATIAAQQLQIQELSRQLQAALARLSSPAPSPCPATAPSQTPPQLAPAEEPMNTAPSAASSRASSPTRHPPHKRRSPSSDDVAPERDIVRKTTSFLEAFEQRVMARFVRLEERIASVDNRVATIESHLTALDTRVAVLEARQSATEATLAHLSLPAPLPPAPTPTPSDSRLLHLWEAYHAVHRRWQAQKHNRRLRLRLARLASDMEEHCSSLLRQQWGQTCDRMAGNLGLRDTWSLLRVLLDPTHTKASQRKDISHLLHSSPLTDTDFLAALRDRYLCTDPPTTLPAYTGSPNPDLEADISLGEVPEISYGPLSSPSFSLGNKGTPQGSVLSPLLFNVTLFPLARALRTIPALSHAFYADDITLWVTTGNLGDMETTLQAGVDAVATHARSVGLSCSPAKSELLLFLPRGMAPLSPSPLTVSLDGTPIPLVSTLRILGLFLHSSVSPALGLVAHFSLPLNSPLLPLFPPHCPSLPTSTPC</sequence>
<evidence type="ECO:0000313" key="1">
    <source>
        <dbReference type="EMBL" id="KAH7981363.1"/>
    </source>
</evidence>
<name>A0ACB8E408_DERSI</name>
<protein>
    <submittedName>
        <fullName evidence="1">Uncharacterized protein</fullName>
    </submittedName>
</protein>
<reference evidence="1" key="1">
    <citation type="submission" date="2020-05" db="EMBL/GenBank/DDBJ databases">
        <title>Large-scale comparative analyses of tick genomes elucidate their genetic diversity and vector capacities.</title>
        <authorList>
            <person name="Jia N."/>
            <person name="Wang J."/>
            <person name="Shi W."/>
            <person name="Du L."/>
            <person name="Sun Y."/>
            <person name="Zhan W."/>
            <person name="Jiang J."/>
            <person name="Wang Q."/>
            <person name="Zhang B."/>
            <person name="Ji P."/>
            <person name="Sakyi L.B."/>
            <person name="Cui X."/>
            <person name="Yuan T."/>
            <person name="Jiang B."/>
            <person name="Yang W."/>
            <person name="Lam T.T.-Y."/>
            <person name="Chang Q."/>
            <person name="Ding S."/>
            <person name="Wang X."/>
            <person name="Zhu J."/>
            <person name="Ruan X."/>
            <person name="Zhao L."/>
            <person name="Wei J."/>
            <person name="Que T."/>
            <person name="Du C."/>
            <person name="Cheng J."/>
            <person name="Dai P."/>
            <person name="Han X."/>
            <person name="Huang E."/>
            <person name="Gao Y."/>
            <person name="Liu J."/>
            <person name="Shao H."/>
            <person name="Ye R."/>
            <person name="Li L."/>
            <person name="Wei W."/>
            <person name="Wang X."/>
            <person name="Wang C."/>
            <person name="Yang T."/>
            <person name="Huo Q."/>
            <person name="Li W."/>
            <person name="Guo W."/>
            <person name="Chen H."/>
            <person name="Zhou L."/>
            <person name="Ni X."/>
            <person name="Tian J."/>
            <person name="Zhou Y."/>
            <person name="Sheng Y."/>
            <person name="Liu T."/>
            <person name="Pan Y."/>
            <person name="Xia L."/>
            <person name="Li J."/>
            <person name="Zhao F."/>
            <person name="Cao W."/>
        </authorList>
    </citation>
    <scope>NUCLEOTIDE SEQUENCE</scope>
    <source>
        <strain evidence="1">Dsil-2018</strain>
    </source>
</reference>
<evidence type="ECO:0000313" key="2">
    <source>
        <dbReference type="Proteomes" id="UP000821865"/>
    </source>
</evidence>
<dbReference type="Proteomes" id="UP000821865">
    <property type="component" value="Chromosome 1"/>
</dbReference>
<organism evidence="1 2">
    <name type="scientific">Dermacentor silvarum</name>
    <name type="common">Tick</name>
    <dbReference type="NCBI Taxonomy" id="543639"/>
    <lineage>
        <taxon>Eukaryota</taxon>
        <taxon>Metazoa</taxon>
        <taxon>Ecdysozoa</taxon>
        <taxon>Arthropoda</taxon>
        <taxon>Chelicerata</taxon>
        <taxon>Arachnida</taxon>
        <taxon>Acari</taxon>
        <taxon>Parasitiformes</taxon>
        <taxon>Ixodida</taxon>
        <taxon>Ixodoidea</taxon>
        <taxon>Ixodidae</taxon>
        <taxon>Rhipicephalinae</taxon>
        <taxon>Dermacentor</taxon>
    </lineage>
</organism>